<feature type="active site" description="Proton donor; for dehydratase activity" evidence="6">
    <location>
        <position position="1163"/>
    </location>
</feature>
<keyword evidence="12" id="KW-1185">Reference proteome</keyword>
<dbReference type="InterPro" id="IPR016035">
    <property type="entry name" value="Acyl_Trfase/lysoPLipase"/>
</dbReference>
<evidence type="ECO:0000256" key="5">
    <source>
        <dbReference type="ARBA" id="ARBA00023268"/>
    </source>
</evidence>
<evidence type="ECO:0000256" key="1">
    <source>
        <dbReference type="ARBA" id="ARBA00022450"/>
    </source>
</evidence>
<dbReference type="Gene3D" id="3.40.47.10">
    <property type="match status" value="1"/>
</dbReference>
<dbReference type="InterPro" id="IPR036736">
    <property type="entry name" value="ACP-like_sf"/>
</dbReference>
<dbReference type="InterPro" id="IPR020806">
    <property type="entry name" value="PKS_PP-bd"/>
</dbReference>
<dbReference type="SMART" id="SM00826">
    <property type="entry name" value="PKS_DH"/>
    <property type="match status" value="1"/>
</dbReference>
<evidence type="ECO:0000256" key="6">
    <source>
        <dbReference type="PROSITE-ProRule" id="PRU01363"/>
    </source>
</evidence>
<keyword evidence="4" id="KW-0560">Oxidoreductase</keyword>
<dbReference type="SMART" id="SM00822">
    <property type="entry name" value="PKS_KR"/>
    <property type="match status" value="1"/>
</dbReference>
<dbReference type="InterPro" id="IPR016036">
    <property type="entry name" value="Malonyl_transacylase_ACP-bd"/>
</dbReference>
<dbReference type="Proteomes" id="UP001273209">
    <property type="component" value="Unassembled WGS sequence"/>
</dbReference>
<dbReference type="Pfam" id="PF14765">
    <property type="entry name" value="PS-DH"/>
    <property type="match status" value="1"/>
</dbReference>
<dbReference type="SUPFAM" id="SSF53901">
    <property type="entry name" value="Thiolase-like"/>
    <property type="match status" value="1"/>
</dbReference>
<dbReference type="Gene3D" id="3.40.366.10">
    <property type="entry name" value="Malonyl-Coenzyme A Acyl Carrier Protein, domain 2"/>
    <property type="match status" value="1"/>
</dbReference>
<dbReference type="InterPro" id="IPR014043">
    <property type="entry name" value="Acyl_transferase_dom"/>
</dbReference>
<evidence type="ECO:0000259" key="10">
    <source>
        <dbReference type="PROSITE" id="PS52019"/>
    </source>
</evidence>
<evidence type="ECO:0000259" key="9">
    <source>
        <dbReference type="PROSITE" id="PS52004"/>
    </source>
</evidence>
<dbReference type="SMART" id="SM00827">
    <property type="entry name" value="PKS_AT"/>
    <property type="match status" value="1"/>
</dbReference>
<dbReference type="InterPro" id="IPR050091">
    <property type="entry name" value="PKS_NRPS_Biosynth_Enz"/>
</dbReference>
<dbReference type="PROSITE" id="PS50075">
    <property type="entry name" value="CARRIER"/>
    <property type="match status" value="1"/>
</dbReference>
<dbReference type="InterPro" id="IPR056501">
    <property type="entry name" value="NAD-bd_HRPKS_sdrA"/>
</dbReference>
<dbReference type="SUPFAM" id="SSF55048">
    <property type="entry name" value="Probable ACP-binding domain of malonyl-CoA ACP transacylase"/>
    <property type="match status" value="1"/>
</dbReference>
<protein>
    <recommendedName>
        <fullName evidence="13">Polyketide synthase</fullName>
    </recommendedName>
</protein>
<dbReference type="InterPro" id="IPR042104">
    <property type="entry name" value="PKS_dehydratase_sf"/>
</dbReference>
<dbReference type="SMART" id="SM00823">
    <property type="entry name" value="PKS_PP"/>
    <property type="match status" value="1"/>
</dbReference>
<dbReference type="InterPro" id="IPR049552">
    <property type="entry name" value="PKS_DH_N"/>
</dbReference>
<feature type="domain" description="PKS/mFAS DH" evidence="10">
    <location>
        <begin position="947"/>
        <end position="1257"/>
    </location>
</feature>
<dbReference type="InterPro" id="IPR014031">
    <property type="entry name" value="Ketoacyl_synth_C"/>
</dbReference>
<dbReference type="InterPro" id="IPR016039">
    <property type="entry name" value="Thiolase-like"/>
</dbReference>
<dbReference type="InterPro" id="IPR009081">
    <property type="entry name" value="PP-bd_ACP"/>
</dbReference>
<name>A0AAE1M050_9HYPO</name>
<dbReference type="InterPro" id="IPR013968">
    <property type="entry name" value="PKS_KR"/>
</dbReference>
<organism evidence="11 12">
    <name type="scientific">Trichoderma aggressivum f. europaeum</name>
    <dbReference type="NCBI Taxonomy" id="173218"/>
    <lineage>
        <taxon>Eukaryota</taxon>
        <taxon>Fungi</taxon>
        <taxon>Dikarya</taxon>
        <taxon>Ascomycota</taxon>
        <taxon>Pezizomycotina</taxon>
        <taxon>Sordariomycetes</taxon>
        <taxon>Hypocreomycetidae</taxon>
        <taxon>Hypocreales</taxon>
        <taxon>Hypocreaceae</taxon>
        <taxon>Trichoderma</taxon>
    </lineage>
</organism>
<feature type="domain" description="Carrier" evidence="8">
    <location>
        <begin position="2270"/>
        <end position="2354"/>
    </location>
</feature>
<dbReference type="SUPFAM" id="SSF51735">
    <property type="entry name" value="NAD(P)-binding Rossmann-fold domains"/>
    <property type="match status" value="2"/>
</dbReference>
<dbReference type="PROSITE" id="PS52004">
    <property type="entry name" value="KS3_2"/>
    <property type="match status" value="1"/>
</dbReference>
<dbReference type="GeneID" id="87923112"/>
<evidence type="ECO:0000256" key="3">
    <source>
        <dbReference type="ARBA" id="ARBA00022679"/>
    </source>
</evidence>
<dbReference type="Gene3D" id="3.10.129.110">
    <property type="entry name" value="Polyketide synthase dehydratase"/>
    <property type="match status" value="1"/>
</dbReference>
<feature type="region of interest" description="Disordered" evidence="7">
    <location>
        <begin position="1"/>
        <end position="24"/>
    </location>
</feature>
<gene>
    <name evidence="11" type="ORF">Triagg1_8369</name>
</gene>
<dbReference type="GO" id="GO:0031177">
    <property type="term" value="F:phosphopantetheine binding"/>
    <property type="evidence" value="ECO:0007669"/>
    <property type="project" value="InterPro"/>
</dbReference>
<feature type="domain" description="Ketosynthase family 3 (KS3)" evidence="9">
    <location>
        <begin position="26"/>
        <end position="453"/>
    </location>
</feature>
<dbReference type="SMART" id="SM00825">
    <property type="entry name" value="PKS_KS"/>
    <property type="match status" value="1"/>
</dbReference>
<dbReference type="PANTHER" id="PTHR43775">
    <property type="entry name" value="FATTY ACID SYNTHASE"/>
    <property type="match status" value="1"/>
</dbReference>
<evidence type="ECO:0000313" key="12">
    <source>
        <dbReference type="Proteomes" id="UP001273209"/>
    </source>
</evidence>
<dbReference type="InterPro" id="IPR020843">
    <property type="entry name" value="ER"/>
</dbReference>
<dbReference type="RefSeq" id="XP_062752779.1">
    <property type="nucleotide sequence ID" value="XM_062903208.1"/>
</dbReference>
<keyword evidence="1" id="KW-0596">Phosphopantetheine</keyword>
<dbReference type="SUPFAM" id="SSF50129">
    <property type="entry name" value="GroES-like"/>
    <property type="match status" value="1"/>
</dbReference>
<dbReference type="Gene3D" id="3.40.50.720">
    <property type="entry name" value="NAD(P)-binding Rossmann-like Domain"/>
    <property type="match status" value="2"/>
</dbReference>
<dbReference type="Gene3D" id="1.10.1200.10">
    <property type="entry name" value="ACP-like"/>
    <property type="match status" value="1"/>
</dbReference>
<dbReference type="FunFam" id="3.40.50.720:FF:000209">
    <property type="entry name" value="Polyketide synthase Pks12"/>
    <property type="match status" value="1"/>
</dbReference>
<dbReference type="Pfam" id="PF13602">
    <property type="entry name" value="ADH_zinc_N_2"/>
    <property type="match status" value="1"/>
</dbReference>
<evidence type="ECO:0000256" key="2">
    <source>
        <dbReference type="ARBA" id="ARBA00022553"/>
    </source>
</evidence>
<dbReference type="GO" id="GO:0004312">
    <property type="term" value="F:fatty acid synthase activity"/>
    <property type="evidence" value="ECO:0007669"/>
    <property type="project" value="TreeGrafter"/>
</dbReference>
<feature type="active site" description="Proton acceptor; for dehydratase activity" evidence="6">
    <location>
        <position position="979"/>
    </location>
</feature>
<dbReference type="EMBL" id="JAWRVG010000040">
    <property type="protein sequence ID" value="KAK4066060.1"/>
    <property type="molecule type" value="Genomic_DNA"/>
</dbReference>
<keyword evidence="5" id="KW-0511">Multifunctional enzyme</keyword>
<evidence type="ECO:0008006" key="13">
    <source>
        <dbReference type="Google" id="ProtNLM"/>
    </source>
</evidence>
<dbReference type="SMART" id="SM00829">
    <property type="entry name" value="PKS_ER"/>
    <property type="match status" value="1"/>
</dbReference>
<dbReference type="InterPro" id="IPR020807">
    <property type="entry name" value="PKS_DH"/>
</dbReference>
<dbReference type="InterPro" id="IPR032821">
    <property type="entry name" value="PKS_assoc"/>
</dbReference>
<dbReference type="GO" id="GO:0016491">
    <property type="term" value="F:oxidoreductase activity"/>
    <property type="evidence" value="ECO:0007669"/>
    <property type="project" value="UniProtKB-KW"/>
</dbReference>
<dbReference type="GO" id="GO:0044550">
    <property type="term" value="P:secondary metabolite biosynthetic process"/>
    <property type="evidence" value="ECO:0007669"/>
    <property type="project" value="TreeGrafter"/>
</dbReference>
<dbReference type="Pfam" id="PF00109">
    <property type="entry name" value="ketoacyl-synt"/>
    <property type="match status" value="1"/>
</dbReference>
<evidence type="ECO:0000259" key="8">
    <source>
        <dbReference type="PROSITE" id="PS50075"/>
    </source>
</evidence>
<dbReference type="InterPro" id="IPR014030">
    <property type="entry name" value="Ketoacyl_synth_N"/>
</dbReference>
<dbReference type="Pfam" id="PF08240">
    <property type="entry name" value="ADH_N"/>
    <property type="match status" value="1"/>
</dbReference>
<feature type="region of interest" description="C-terminal hotdog fold" evidence="6">
    <location>
        <begin position="1098"/>
        <end position="1257"/>
    </location>
</feature>
<dbReference type="Gene3D" id="3.30.70.3290">
    <property type="match status" value="1"/>
</dbReference>
<dbReference type="Pfam" id="PF16197">
    <property type="entry name" value="KAsynt_C_assoc"/>
    <property type="match status" value="1"/>
</dbReference>
<sequence length="2356" mass="256252">MAINDSGIMASQRSAEPKSAREPNVQDPIAIVGMACRLPGENTSPTKLWEFLKRGGIASNKVPENRFNIKGHYDGSKKPGTMRPPGGMFLENIDLADFDASFFGISTAEAISMDPNQRQMLEVVYEAMENAGITLEQVSDAPVGCFIGSFASNYHDMMNRDPEDRPPSIEIGIGRAILANRISHALNIKGPSVTVDTACSGSLVGVDLACRYLQSGETNCAIVATSNLYLSPEHVMDTGPIRMAHSPTGYCHTFDIKADGYVKAEAVSSVILKRLDDAIRDGDPIRAIIRGSTTNSDGRTPGIASPNPVAQAAAVRTAYANAGIKDLGLTTYLECHGTGTQAGDPLEVKGVSSVFSGFKSEDAPLVIGSIKSNLGHSEPSAGLSAVLKVVLALEHGIIPGNPTFETPNPNIDFRGLRVRATRSAIPWPEAAFRRASINSFGYGGTNSHIILDDLAALDDVKPSHVSSFVTGDEEDLLEAEEEYKPHVIVLSANSEQSLRGYVDALDQHLSNLEVKVDLHNLAYTLSERRSRHFHRAYAVVRSKDSIEPNAFTYGKLSSDAPRIGFIFTGQGAQWPQMGKELVETFPISREILSQLDAALQQLPTPPSWSLLNELVENRSAEHLRQPEFSQPLVTALQIVILEVLKGWDIDATAVVGHSSGEIAAAYAAGYLTKEEAIKVAYYRGYSAKHSKSAGSTGVGMMAVGLGAVDATPYLEGLQDKVQIACYNSPKSVTLSGAVPALETVRERIAEDGHFARLLQVDLAYHSKFMTEIGASYEELLKKNFKPLESKSKPAVMFSSVTGAIMGDTADARYWKDNMTSAVRFDEALQAMLSASEAPNFLIEIGPSGALAGPASQIIAALGTKANNVKYTKALNRGTDSVLALYGVAGTLFVEGAPISLTKVNQEADSPKPKVIFDLPNYVWNHSTKYWHENDASRDWRFRKYPHHDLLGTKVFGAPWHSPSFRKILKLEQLPWLRDHKMGTDILMPASGYIAMAVEALYQSTQALQPIEGVERASQLSYRLRNVTFDKALVLEDNVDTKVMFTLTPHPGTGNPWYDFKVSSSRGDDLWLTHCVGLIRLSDPSVNEPASAEDVTPLKFPTPAHMWYKAQANIGYGFGPAFQKLIDVESLVGQRRSRATVSLEEPEAAHSPQSHYPLHPAVMDGCFQTTQPALRAGDRSALDSVVVPASIDELIINAADSRPAVGVSLGVAGYTGRGRKEEAKNYWSSCTVYDPDTRRQLMKLTGLRCHKLDTGIELHSQHTLSRTIWRPDISYLHDDKLISLACGPQPKIQDIIDLVAHKSPRLSVLEVNLVPGDSSSLWFDDGDRSLRRGYSAYTLASPDARSIINARGDYEKNGQASFELHDFSKSAFDAKDQKFDLALIKVSTLDGNFTQLAGNIRAILSDGAIALFVEGEAATDVDSFSANGFEKAATVSIENGKRLHFARAIQQAEQTNRHVSVIHLIPESRLSTGLESTLLSEGWKVTEHSAPFADLEKNSILLILDDLVKPVLPTIEEAQWNSIKQLVLQGHRTLWVSQGSQMNVTKPDNALAHGLFRTIRAEDRGVSVTTLDVEDGESQSAFSSINRVLGQVLNLKLQAPAEPEFVERGGVIYVNRVVPDEPVNQFKKAGQLGGEPVTKTLRDIRPVAMLRAERLGTLDALQYSEMSSEPLPVEPGMIEVEMHASGLNFKDIAVTMGIVPENEHLLGLEGAGIVRRVGPGAEQFKVGDRVAILRNGTFANLIQTPVERAHKIPDWLSFEEAATIPLVYLTSIYSLFDIGGLKKGQSVLIHSAAGGIGLSSIQLAQWAGAEIYVTVSTEEKRQFLEKEFGIPRSRMFSSRDTQFASAILEMTGGKGIDVIINSLTGELLDESWRICADGGVMVEIGKKDIVDRNYLSMEPFDRNCSFRAVDFSYKQVTDQIIQRLLAQTFQMVEDRHIKPILPITTYGFDDIPAAFAFMRSGKHIGKIVVSDGKESASVPVRPATRKLALRADRSYVIVGGLKGLCGSLAIYLAREGAKHIIALSRSGCTDERSQKVIANCAALGCTVYDAAADVSDAKAVNGVFEKAAVPVGGVIQGAMVLRDRPYETMTIDDFHTTIASKVQGTWNLHNAALAQKEPLEFFTLLSSISGVVGQKGQANYSAANVFLDAFAQYRLSLGLAAHSVDLGVIEDVGYVAEQGGMKQHFDDKQWTGINESMLHRILLFSILQQTNTINKDSADQMITGIPVPQPPDSELAYDARFSLLFGSNTGNAALQSGNSDERDIQAFQLLRSSAPDHAVLLAAAVELTGAKFTKTLRLSDPIEPGKSLATYGLDSLSAVEFRNWVRLTLGAEITVLDITNATSLFALCEKIIAKLPK</sequence>
<dbReference type="Pfam" id="PF08659">
    <property type="entry name" value="KR"/>
    <property type="match status" value="1"/>
</dbReference>
<dbReference type="InterPro" id="IPR036291">
    <property type="entry name" value="NAD(P)-bd_dom_sf"/>
</dbReference>
<evidence type="ECO:0000313" key="11">
    <source>
        <dbReference type="EMBL" id="KAK4066060.1"/>
    </source>
</evidence>
<dbReference type="InterPro" id="IPR057326">
    <property type="entry name" value="KR_dom"/>
</dbReference>
<evidence type="ECO:0000256" key="4">
    <source>
        <dbReference type="ARBA" id="ARBA00023002"/>
    </source>
</evidence>
<dbReference type="SUPFAM" id="SSF47336">
    <property type="entry name" value="ACP-like"/>
    <property type="match status" value="1"/>
</dbReference>
<dbReference type="InterPro" id="IPR001227">
    <property type="entry name" value="Ac_transferase_dom_sf"/>
</dbReference>
<proteinExistence type="predicted"/>
<dbReference type="Pfam" id="PF02801">
    <property type="entry name" value="Ketoacyl-synt_C"/>
    <property type="match status" value="1"/>
</dbReference>
<keyword evidence="3" id="KW-0808">Transferase</keyword>
<dbReference type="InterPro" id="IPR049551">
    <property type="entry name" value="PKS_DH_C"/>
</dbReference>
<dbReference type="GO" id="GO:0006633">
    <property type="term" value="P:fatty acid biosynthetic process"/>
    <property type="evidence" value="ECO:0007669"/>
    <property type="project" value="TreeGrafter"/>
</dbReference>
<dbReference type="CDD" id="cd05195">
    <property type="entry name" value="enoyl_red"/>
    <property type="match status" value="1"/>
</dbReference>
<dbReference type="InterPro" id="IPR049900">
    <property type="entry name" value="PKS_mFAS_DH"/>
</dbReference>
<evidence type="ECO:0000256" key="7">
    <source>
        <dbReference type="SAM" id="MobiDB-lite"/>
    </source>
</evidence>
<dbReference type="Pfam" id="PF00550">
    <property type="entry name" value="PP-binding"/>
    <property type="match status" value="1"/>
</dbReference>
<dbReference type="SUPFAM" id="SSF52151">
    <property type="entry name" value="FabD/lysophospholipase-like"/>
    <property type="match status" value="1"/>
</dbReference>
<dbReference type="InterPro" id="IPR011032">
    <property type="entry name" value="GroES-like_sf"/>
</dbReference>
<feature type="region of interest" description="N-terminal hotdog fold" evidence="6">
    <location>
        <begin position="947"/>
        <end position="1085"/>
    </location>
</feature>
<dbReference type="CDD" id="cd00833">
    <property type="entry name" value="PKS"/>
    <property type="match status" value="1"/>
</dbReference>
<dbReference type="InterPro" id="IPR013154">
    <property type="entry name" value="ADH-like_N"/>
</dbReference>
<dbReference type="PANTHER" id="PTHR43775:SF18">
    <property type="entry name" value="ENZYME, PUTATIVE (JCVI)-RELATED"/>
    <property type="match status" value="1"/>
</dbReference>
<accession>A0AAE1M050</accession>
<keyword evidence="2" id="KW-0597">Phosphoprotein</keyword>
<dbReference type="Pfam" id="PF23114">
    <property type="entry name" value="NAD-bd_HRPKS_sdrA"/>
    <property type="match status" value="1"/>
</dbReference>
<dbReference type="GO" id="GO:1901336">
    <property type="term" value="P:lactone biosynthetic process"/>
    <property type="evidence" value="ECO:0007669"/>
    <property type="project" value="UniProtKB-ARBA"/>
</dbReference>
<dbReference type="PROSITE" id="PS52019">
    <property type="entry name" value="PKS_MFAS_DH"/>
    <property type="match status" value="1"/>
</dbReference>
<dbReference type="Pfam" id="PF21089">
    <property type="entry name" value="PKS_DH_N"/>
    <property type="match status" value="1"/>
</dbReference>
<comment type="caution">
    <text evidence="11">The sequence shown here is derived from an EMBL/GenBank/DDBJ whole genome shotgun (WGS) entry which is preliminary data.</text>
</comment>
<dbReference type="InterPro" id="IPR020841">
    <property type="entry name" value="PKS_Beta-ketoAc_synthase_dom"/>
</dbReference>
<dbReference type="Pfam" id="PF00698">
    <property type="entry name" value="Acyl_transf_1"/>
    <property type="match status" value="1"/>
</dbReference>
<dbReference type="Gene3D" id="3.90.180.10">
    <property type="entry name" value="Medium-chain alcohol dehydrogenases, catalytic domain"/>
    <property type="match status" value="1"/>
</dbReference>
<reference evidence="11" key="1">
    <citation type="submission" date="2023-11" db="EMBL/GenBank/DDBJ databases">
        <title>The genome sequences of three competitors of mushroom-forming fungi.</title>
        <authorList>
            <person name="Beijen E."/>
            <person name="Ohm R.A."/>
        </authorList>
    </citation>
    <scope>NUCLEOTIDE SEQUENCE</scope>
    <source>
        <strain evidence="11">CBS 100526</strain>
    </source>
</reference>